<proteinExistence type="predicted"/>
<name>A0ABN6KT07_9FLAO</name>
<evidence type="ECO:0000313" key="2">
    <source>
        <dbReference type="Proteomes" id="UP001319865"/>
    </source>
</evidence>
<organism evidence="1 2">
    <name type="scientific">Flavobacterium ammonificans</name>
    <dbReference type="NCBI Taxonomy" id="1751056"/>
    <lineage>
        <taxon>Bacteria</taxon>
        <taxon>Pseudomonadati</taxon>
        <taxon>Bacteroidota</taxon>
        <taxon>Flavobacteriia</taxon>
        <taxon>Flavobacteriales</taxon>
        <taxon>Flavobacteriaceae</taxon>
        <taxon>Flavobacterium</taxon>
    </lineage>
</organism>
<reference evidence="1 2" key="1">
    <citation type="journal article" date="2022" name="Int. J. Syst. Evol. Microbiol.">
        <title>Flavobacterium ammonificans sp. nov. and Flavobacterium ammoniigenes sp. nov., ammonifying bacteria isolated from surface river water.</title>
        <authorList>
            <person name="Watanabe K."/>
            <person name="Kitamura T."/>
            <person name="Ogata Y."/>
            <person name="Shindo C."/>
            <person name="Suda W."/>
        </authorList>
    </citation>
    <scope>NUCLEOTIDE SEQUENCE [LARGE SCALE GENOMIC DNA]</scope>
    <source>
        <strain evidence="1 2">GENT11</strain>
    </source>
</reference>
<protein>
    <submittedName>
        <fullName evidence="1">Uncharacterized protein</fullName>
    </submittedName>
</protein>
<dbReference type="Proteomes" id="UP001319865">
    <property type="component" value="Chromosome"/>
</dbReference>
<evidence type="ECO:0000313" key="1">
    <source>
        <dbReference type="EMBL" id="BDB52249.1"/>
    </source>
</evidence>
<gene>
    <name evidence="1" type="ORF">GENT11_05610</name>
</gene>
<sequence length="80" mass="9095">MTAITITPRNKKELLALKQFIKVNDLTFEESVSEVNEQSSSKSSISKMPKDFEKEMKNAITIDEFSSKTTCFLEGLSWSK</sequence>
<keyword evidence="2" id="KW-1185">Reference proteome</keyword>
<accession>A0ABN6KT07</accession>
<dbReference type="RefSeq" id="WP_229330965.1">
    <property type="nucleotide sequence ID" value="NZ_AP025183.1"/>
</dbReference>
<dbReference type="EMBL" id="AP025183">
    <property type="protein sequence ID" value="BDB52249.1"/>
    <property type="molecule type" value="Genomic_DNA"/>
</dbReference>
<reference evidence="1 2" key="2">
    <citation type="journal article" date="2022" name="Microorganisms">
        <title>Complete Genome Sequences of Two Flavobacterium ammonificans Strains and a Flavobacterium ammoniigenes Strain of Ammonifying Bacterioplankton Isolated from Surface River Water.</title>
        <authorList>
            <person name="Suda W."/>
            <person name="Ogata Y."/>
            <person name="Shindo C."/>
            <person name="Watanabe K."/>
        </authorList>
    </citation>
    <scope>NUCLEOTIDE SEQUENCE [LARGE SCALE GENOMIC DNA]</scope>
    <source>
        <strain evidence="1 2">GENT11</strain>
    </source>
</reference>